<proteinExistence type="inferred from homology"/>
<comment type="pathway">
    <text evidence="1">Mycotoxin biosynthesis.</text>
</comment>
<keyword evidence="5" id="KW-1185">Reference proteome</keyword>
<dbReference type="PANTHER" id="PTHR33365">
    <property type="entry name" value="YALI0B05434P"/>
    <property type="match status" value="1"/>
</dbReference>
<reference evidence="4 5" key="1">
    <citation type="journal article" date="2016" name="PLoS Pathog.">
        <title>Biosynthesis of antibiotic leucinostatins in bio-control fungus Purpureocillium lilacinum and their inhibition on phytophthora revealed by genome mining.</title>
        <authorList>
            <person name="Wang G."/>
            <person name="Liu Z."/>
            <person name="Lin R."/>
            <person name="Li E."/>
            <person name="Mao Z."/>
            <person name="Ling J."/>
            <person name="Yang Y."/>
            <person name="Yin W.B."/>
            <person name="Xie B."/>
        </authorList>
    </citation>
    <scope>NUCLEOTIDE SEQUENCE [LARGE SCALE GENOMIC DNA]</scope>
    <source>
        <strain evidence="4">170</strain>
    </source>
</reference>
<dbReference type="RefSeq" id="XP_018136832.2">
    <property type="nucleotide sequence ID" value="XM_018294696.2"/>
</dbReference>
<evidence type="ECO:0000256" key="2">
    <source>
        <dbReference type="ARBA" id="ARBA00035112"/>
    </source>
</evidence>
<dbReference type="PANTHER" id="PTHR33365:SF4">
    <property type="entry name" value="CYCLOCHLOROTINE BIOSYNTHESIS PROTEIN O"/>
    <property type="match status" value="1"/>
</dbReference>
<dbReference type="GO" id="GO:0043386">
    <property type="term" value="P:mycotoxin biosynthetic process"/>
    <property type="evidence" value="ECO:0007669"/>
    <property type="project" value="InterPro"/>
</dbReference>
<dbReference type="KEGG" id="pchm:VFPPC_16944"/>
<dbReference type="Pfam" id="PF11807">
    <property type="entry name" value="UstYa"/>
    <property type="match status" value="1"/>
</dbReference>
<evidence type="ECO:0000256" key="3">
    <source>
        <dbReference type="SAM" id="Phobius"/>
    </source>
</evidence>
<dbReference type="STRING" id="1380566.A0A179F0V2"/>
<comment type="similarity">
    <text evidence="2">Belongs to the ustYa family.</text>
</comment>
<keyword evidence="3" id="KW-1133">Transmembrane helix</keyword>
<evidence type="ECO:0000256" key="1">
    <source>
        <dbReference type="ARBA" id="ARBA00004685"/>
    </source>
</evidence>
<dbReference type="AlphaFoldDB" id="A0A179F0V2"/>
<protein>
    <recommendedName>
        <fullName evidence="6">Tat pathway signal sequence</fullName>
    </recommendedName>
</protein>
<keyword evidence="3" id="KW-0812">Transmembrane</keyword>
<sequence>MSTEYIQVRQDDEYINGVALTCPPPAVQRRSRVMTVLPWSLVALALAFYTLIIFSKVFSKTCWLSSGENPLNAPIQWEERTYLTNIKTGVFDPYSTANPNVEEAWKALIDTHITTITEEEKQNLPGHRNTARAYGNEPGYAVLIEVFHQLHCLNAIRKSYYSGNKTDDNRGFSEPGGHSDHCFSYLLQTLLCHADVGVMTTMWNTRAHVFMADFNVTKQCRNYDLIKSWAQTRKAKFSPPPRVSM</sequence>
<dbReference type="EMBL" id="LSBJ02000014">
    <property type="protein sequence ID" value="OAQ58713.2"/>
    <property type="molecule type" value="Genomic_DNA"/>
</dbReference>
<dbReference type="OrthoDB" id="3687641at2759"/>
<name>A0A179F0V2_METCM</name>
<evidence type="ECO:0000313" key="4">
    <source>
        <dbReference type="EMBL" id="OAQ58713.2"/>
    </source>
</evidence>
<dbReference type="GeneID" id="28858690"/>
<gene>
    <name evidence="4" type="ORF">VFPPC_16944</name>
</gene>
<feature type="transmembrane region" description="Helical" evidence="3">
    <location>
        <begin position="36"/>
        <end position="54"/>
    </location>
</feature>
<accession>A0A179F0V2</accession>
<dbReference type="Proteomes" id="UP000078397">
    <property type="component" value="Unassembled WGS sequence"/>
</dbReference>
<evidence type="ECO:0000313" key="5">
    <source>
        <dbReference type="Proteomes" id="UP000078397"/>
    </source>
</evidence>
<keyword evidence="3" id="KW-0472">Membrane</keyword>
<dbReference type="InterPro" id="IPR021765">
    <property type="entry name" value="UstYa-like"/>
</dbReference>
<evidence type="ECO:0008006" key="6">
    <source>
        <dbReference type="Google" id="ProtNLM"/>
    </source>
</evidence>
<comment type="caution">
    <text evidence="4">The sequence shown here is derived from an EMBL/GenBank/DDBJ whole genome shotgun (WGS) entry which is preliminary data.</text>
</comment>
<organism evidence="4 5">
    <name type="scientific">Pochonia chlamydosporia 170</name>
    <dbReference type="NCBI Taxonomy" id="1380566"/>
    <lineage>
        <taxon>Eukaryota</taxon>
        <taxon>Fungi</taxon>
        <taxon>Dikarya</taxon>
        <taxon>Ascomycota</taxon>
        <taxon>Pezizomycotina</taxon>
        <taxon>Sordariomycetes</taxon>
        <taxon>Hypocreomycetidae</taxon>
        <taxon>Hypocreales</taxon>
        <taxon>Clavicipitaceae</taxon>
        <taxon>Pochonia</taxon>
    </lineage>
</organism>